<dbReference type="EMBL" id="CP025704">
    <property type="protein sequence ID" value="AUN99098.1"/>
    <property type="molecule type" value="Genomic_DNA"/>
</dbReference>
<dbReference type="Proteomes" id="UP000235584">
    <property type="component" value="Chromosome"/>
</dbReference>
<evidence type="ECO:0000313" key="1">
    <source>
        <dbReference type="EMBL" id="AUN99098.1"/>
    </source>
</evidence>
<dbReference type="AlphaFoldDB" id="A0A2K9NUC2"/>
<keyword evidence="2" id="KW-1185">Reference proteome</keyword>
<dbReference type="RefSeq" id="WP_102244389.1">
    <property type="nucleotide sequence ID" value="NZ_CP025704.1"/>
</dbReference>
<reference evidence="1 2" key="1">
    <citation type="submission" date="2018-01" db="EMBL/GenBank/DDBJ databases">
        <title>Complete genome sequence of Bacteriovorax stolpii DSM12778.</title>
        <authorList>
            <person name="Tang B."/>
            <person name="Chang J."/>
        </authorList>
    </citation>
    <scope>NUCLEOTIDE SEQUENCE [LARGE SCALE GENOMIC DNA]</scope>
    <source>
        <strain evidence="1 2">DSM 12778</strain>
    </source>
</reference>
<evidence type="ECO:0000313" key="2">
    <source>
        <dbReference type="Proteomes" id="UP000235584"/>
    </source>
</evidence>
<dbReference type="KEGG" id="bsto:C0V70_13505"/>
<organism evidence="1 2">
    <name type="scientific">Bacteriovorax stolpii</name>
    <name type="common">Bdellovibrio stolpii</name>
    <dbReference type="NCBI Taxonomy" id="960"/>
    <lineage>
        <taxon>Bacteria</taxon>
        <taxon>Pseudomonadati</taxon>
        <taxon>Bdellovibrionota</taxon>
        <taxon>Bacteriovoracia</taxon>
        <taxon>Bacteriovoracales</taxon>
        <taxon>Bacteriovoracaceae</taxon>
        <taxon>Bacteriovorax</taxon>
    </lineage>
</organism>
<gene>
    <name evidence="1" type="ORF">C0V70_13505</name>
</gene>
<proteinExistence type="predicted"/>
<accession>A0A2K9NUC2</accession>
<sequence length="73" mass="8153">MILSTIEYVAGGTSSCVDRDEFKIKLSNGKLEEIKSVEWNEGMCKTGRFFMAIPSIIFGSDNHGNDLKCVFDE</sequence>
<name>A0A2K9NUC2_BACTC</name>
<protein>
    <submittedName>
        <fullName evidence="1">Uncharacterized protein</fullName>
    </submittedName>
</protein>